<name>B8J633_ANAD2</name>
<sequence>MSFRARTAIAALLLAAAIGFAAGWLVGLRSDDSMEARVRDEAHRLRERVHELSR</sequence>
<dbReference type="HOGENOM" id="CLU_3039812_0_0_7"/>
<evidence type="ECO:0000313" key="1">
    <source>
        <dbReference type="EMBL" id="ACL66928.1"/>
    </source>
</evidence>
<keyword evidence="2" id="KW-1185">Reference proteome</keyword>
<dbReference type="AlphaFoldDB" id="B8J633"/>
<dbReference type="EMBL" id="CP001359">
    <property type="protein sequence ID" value="ACL66928.1"/>
    <property type="molecule type" value="Genomic_DNA"/>
</dbReference>
<proteinExistence type="predicted"/>
<gene>
    <name evidence="1" type="ordered locus">A2cp1_3598</name>
</gene>
<dbReference type="RefSeq" id="WP_012527512.1">
    <property type="nucleotide sequence ID" value="NC_011891.1"/>
</dbReference>
<dbReference type="KEGG" id="acp:A2cp1_3598"/>
<organism evidence="1 2">
    <name type="scientific">Anaeromyxobacter dehalogenans (strain ATCC BAA-258 / DSM 21875 / 2CP-1)</name>
    <dbReference type="NCBI Taxonomy" id="455488"/>
    <lineage>
        <taxon>Bacteria</taxon>
        <taxon>Pseudomonadati</taxon>
        <taxon>Myxococcota</taxon>
        <taxon>Myxococcia</taxon>
        <taxon>Myxococcales</taxon>
        <taxon>Cystobacterineae</taxon>
        <taxon>Anaeromyxobacteraceae</taxon>
        <taxon>Anaeromyxobacter</taxon>
    </lineage>
</organism>
<dbReference type="Proteomes" id="UP000007089">
    <property type="component" value="Chromosome"/>
</dbReference>
<evidence type="ECO:0000313" key="2">
    <source>
        <dbReference type="Proteomes" id="UP000007089"/>
    </source>
</evidence>
<accession>B8J633</accession>
<reference evidence="1" key="1">
    <citation type="submission" date="2009-01" db="EMBL/GenBank/DDBJ databases">
        <title>Complete sequence of Anaeromyxobacter dehalogenans 2CP-1.</title>
        <authorList>
            <consortium name="US DOE Joint Genome Institute"/>
            <person name="Lucas S."/>
            <person name="Copeland A."/>
            <person name="Lapidus A."/>
            <person name="Glavina del Rio T."/>
            <person name="Dalin E."/>
            <person name="Tice H."/>
            <person name="Bruce D."/>
            <person name="Goodwin L."/>
            <person name="Pitluck S."/>
            <person name="Saunders E."/>
            <person name="Brettin T."/>
            <person name="Detter J.C."/>
            <person name="Han C."/>
            <person name="Larimer F."/>
            <person name="Land M."/>
            <person name="Hauser L."/>
            <person name="Kyrpides N."/>
            <person name="Ovchinnikova G."/>
            <person name="Beliaev A.S."/>
            <person name="Richardson P."/>
        </authorList>
    </citation>
    <scope>NUCLEOTIDE SEQUENCE</scope>
    <source>
        <strain evidence="1">2CP-1</strain>
    </source>
</reference>
<protein>
    <submittedName>
        <fullName evidence="1">Uncharacterized protein</fullName>
    </submittedName>
</protein>